<dbReference type="Pfam" id="PF00162">
    <property type="entry name" value="PGK"/>
    <property type="match status" value="1"/>
</dbReference>
<reference evidence="17 18" key="1">
    <citation type="journal article" date="2016" name="Nat. Commun.">
        <title>Thousands of microbial genomes shed light on interconnected biogeochemical processes in an aquifer system.</title>
        <authorList>
            <person name="Anantharaman K."/>
            <person name="Brown C.T."/>
            <person name="Hug L.A."/>
            <person name="Sharon I."/>
            <person name="Castelle C.J."/>
            <person name="Probst A.J."/>
            <person name="Thomas B.C."/>
            <person name="Singh A."/>
            <person name="Wilkins M.J."/>
            <person name="Karaoz U."/>
            <person name="Brodie E.L."/>
            <person name="Williams K.H."/>
            <person name="Hubbard S.S."/>
            <person name="Banfield J.F."/>
        </authorList>
    </citation>
    <scope>NUCLEOTIDE SEQUENCE [LARGE SCALE GENOMIC DNA]</scope>
</reference>
<feature type="binding site" evidence="13 15">
    <location>
        <position position="202"/>
    </location>
    <ligand>
        <name>ATP</name>
        <dbReference type="ChEBI" id="CHEBI:30616"/>
    </ligand>
</feature>
<evidence type="ECO:0000313" key="18">
    <source>
        <dbReference type="Proteomes" id="UP000176803"/>
    </source>
</evidence>
<evidence type="ECO:0000256" key="12">
    <source>
        <dbReference type="ARBA" id="ARBA00023152"/>
    </source>
</evidence>
<feature type="binding site" evidence="13 14">
    <location>
        <begin position="22"/>
        <end position="24"/>
    </location>
    <ligand>
        <name>substrate</name>
    </ligand>
</feature>
<dbReference type="FunFam" id="3.40.50.1260:FF:000006">
    <property type="entry name" value="Phosphoglycerate kinase"/>
    <property type="match status" value="1"/>
</dbReference>
<dbReference type="GO" id="GO:0004618">
    <property type="term" value="F:phosphoglycerate kinase activity"/>
    <property type="evidence" value="ECO:0007669"/>
    <property type="project" value="UniProtKB-UniRule"/>
</dbReference>
<dbReference type="HAMAP" id="MF_00145">
    <property type="entry name" value="Phosphoglyc_kinase"/>
    <property type="match status" value="1"/>
</dbReference>
<dbReference type="EC" id="2.7.2.3" evidence="5 13"/>
<accession>A0A1F7I263</accession>
<gene>
    <name evidence="13" type="primary">pgk</name>
    <name evidence="17" type="ORF">A3F03_01105</name>
</gene>
<keyword evidence="11 13" id="KW-0067">ATP-binding</keyword>
<comment type="catalytic activity">
    <reaction evidence="1 13 16">
        <text>(2R)-3-phosphoglycerate + ATP = (2R)-3-phospho-glyceroyl phosphate + ADP</text>
        <dbReference type="Rhea" id="RHEA:14801"/>
        <dbReference type="ChEBI" id="CHEBI:30616"/>
        <dbReference type="ChEBI" id="CHEBI:57604"/>
        <dbReference type="ChEBI" id="CHEBI:58272"/>
        <dbReference type="ChEBI" id="CHEBI:456216"/>
        <dbReference type="EC" id="2.7.2.3"/>
    </reaction>
</comment>
<dbReference type="SUPFAM" id="SSF53748">
    <property type="entry name" value="Phosphoglycerate kinase"/>
    <property type="match status" value="1"/>
</dbReference>
<comment type="caution">
    <text evidence="13">Lacks conserved residue(s) required for the propagation of feature annotation.</text>
</comment>
<feature type="binding site" evidence="13">
    <location>
        <position position="38"/>
    </location>
    <ligand>
        <name>substrate</name>
    </ligand>
</feature>
<evidence type="ECO:0000256" key="8">
    <source>
        <dbReference type="ARBA" id="ARBA00022679"/>
    </source>
</evidence>
<evidence type="ECO:0000256" key="10">
    <source>
        <dbReference type="ARBA" id="ARBA00022777"/>
    </source>
</evidence>
<dbReference type="GO" id="GO:0005829">
    <property type="term" value="C:cytosol"/>
    <property type="evidence" value="ECO:0007669"/>
    <property type="project" value="TreeGrafter"/>
</dbReference>
<dbReference type="UniPathway" id="UPA00109">
    <property type="reaction ID" value="UER00185"/>
</dbReference>
<evidence type="ECO:0000313" key="17">
    <source>
        <dbReference type="EMBL" id="OGK37461.1"/>
    </source>
</evidence>
<dbReference type="Proteomes" id="UP000176803">
    <property type="component" value="Unassembled WGS sequence"/>
</dbReference>
<feature type="binding site" evidence="14">
    <location>
        <position position="119"/>
    </location>
    <ligand>
        <name>(2R)-3-phosphoglycerate</name>
        <dbReference type="ChEBI" id="CHEBI:58272"/>
    </ligand>
</feature>
<comment type="subunit">
    <text evidence="4 13">Monomer.</text>
</comment>
<evidence type="ECO:0000256" key="16">
    <source>
        <dbReference type="RuleBase" id="RU000532"/>
    </source>
</evidence>
<sequence length="395" mass="44043">MSKITYIDQAEIKNKRILLRVDFNVTLNPDYTIADDERIRQAIPTIKYLLKHRNKIILVSHLDRPKGRNPKLSLKIVCRQLSNHFPHLKIKLVDDFLTEKKETFTAQKPNEIFVLENIRYYPEEKSNTNHFSQKLAALADIYVNDAFGVSHRPDASVVGVPHFLPSFGGLLLKKEIRMISKVMDKPEKPVVAIIGGAKISTKIHFIDKLLEIADQVLIGGGLANTFLCAKGIKIGKSFCEYEQTQNARKLLFLAKKKKTIIITPEDVVVAKSMTGNDSRVIKTETVQAGDYILDIGPETQAQYGAIIAQAKTIIWNGPVGYIENPAYRRGTDFIYYAITHNPDVVSIVGGGDTLAAISKKEYLDKITHISTGGGAMLEFIEKGTLPGIKALKSKT</sequence>
<dbReference type="EMBL" id="MGAC01000041">
    <property type="protein sequence ID" value="OGK37461.1"/>
    <property type="molecule type" value="Genomic_DNA"/>
</dbReference>
<evidence type="ECO:0000256" key="5">
    <source>
        <dbReference type="ARBA" id="ARBA00013061"/>
    </source>
</evidence>
<dbReference type="GO" id="GO:0006094">
    <property type="term" value="P:gluconeogenesis"/>
    <property type="evidence" value="ECO:0007669"/>
    <property type="project" value="TreeGrafter"/>
</dbReference>
<dbReference type="GO" id="GO:0006096">
    <property type="term" value="P:glycolytic process"/>
    <property type="evidence" value="ECO:0007669"/>
    <property type="project" value="UniProtKB-UniRule"/>
</dbReference>
<evidence type="ECO:0000256" key="14">
    <source>
        <dbReference type="PIRSR" id="PIRSR000724-1"/>
    </source>
</evidence>
<comment type="caution">
    <text evidence="17">The sequence shown here is derived from an EMBL/GenBank/DDBJ whole genome shotgun (WGS) entry which is preliminary data.</text>
</comment>
<name>A0A1F7I263_9BACT</name>
<evidence type="ECO:0000256" key="2">
    <source>
        <dbReference type="ARBA" id="ARBA00004838"/>
    </source>
</evidence>
<evidence type="ECO:0000256" key="9">
    <source>
        <dbReference type="ARBA" id="ARBA00022741"/>
    </source>
</evidence>
<keyword evidence="12 13" id="KW-0324">Glycolysis</keyword>
<comment type="similarity">
    <text evidence="3 13 16">Belongs to the phosphoglycerate kinase family.</text>
</comment>
<comment type="pathway">
    <text evidence="2 13">Carbohydrate degradation; glycolysis; pyruvate from D-glyceraldehyde 3-phosphate: step 2/5.</text>
</comment>
<dbReference type="InterPro" id="IPR001576">
    <property type="entry name" value="Phosphoglycerate_kinase"/>
</dbReference>
<evidence type="ECO:0000256" key="6">
    <source>
        <dbReference type="ARBA" id="ARBA00016471"/>
    </source>
</evidence>
<feature type="binding site" evidence="13 15">
    <location>
        <position position="323"/>
    </location>
    <ligand>
        <name>ATP</name>
        <dbReference type="ChEBI" id="CHEBI:30616"/>
    </ligand>
</feature>
<dbReference type="PANTHER" id="PTHR11406:SF23">
    <property type="entry name" value="PHOSPHOGLYCERATE KINASE 1, CHLOROPLASTIC-RELATED"/>
    <property type="match status" value="1"/>
</dbReference>
<comment type="subcellular location">
    <subcellularLocation>
        <location evidence="13">Cytoplasm</location>
    </subcellularLocation>
</comment>
<dbReference type="PANTHER" id="PTHR11406">
    <property type="entry name" value="PHOSPHOGLYCERATE KINASE"/>
    <property type="match status" value="1"/>
</dbReference>
<organism evidence="17 18">
    <name type="scientific">Candidatus Roizmanbacteria bacterium RIFCSPHIGHO2_12_FULL_41_11</name>
    <dbReference type="NCBI Taxonomy" id="1802052"/>
    <lineage>
        <taxon>Bacteria</taxon>
        <taxon>Candidatus Roizmaniibacteriota</taxon>
    </lineage>
</organism>
<feature type="binding site" evidence="14">
    <location>
        <position position="38"/>
    </location>
    <ligand>
        <name>(2R)-3-phosphoglycerate</name>
        <dbReference type="ChEBI" id="CHEBI:58272"/>
    </ligand>
</feature>
<feature type="binding site" evidence="13">
    <location>
        <position position="152"/>
    </location>
    <ligand>
        <name>substrate</name>
    </ligand>
</feature>
<evidence type="ECO:0000256" key="13">
    <source>
        <dbReference type="HAMAP-Rule" id="MF_00145"/>
    </source>
</evidence>
<protein>
    <recommendedName>
        <fullName evidence="6 13">Phosphoglycerate kinase</fullName>
        <ecNumber evidence="5 13">2.7.2.3</ecNumber>
    </recommendedName>
</protein>
<evidence type="ECO:0000256" key="11">
    <source>
        <dbReference type="ARBA" id="ARBA00022840"/>
    </source>
</evidence>
<dbReference type="AlphaFoldDB" id="A0A1F7I263"/>
<proteinExistence type="inferred from homology"/>
<feature type="binding site" evidence="13 15">
    <location>
        <begin position="350"/>
        <end position="353"/>
    </location>
    <ligand>
        <name>ATP</name>
        <dbReference type="ChEBI" id="CHEBI:30616"/>
    </ligand>
</feature>
<dbReference type="InterPro" id="IPR036043">
    <property type="entry name" value="Phosphoglycerate_kinase_sf"/>
</dbReference>
<evidence type="ECO:0000256" key="15">
    <source>
        <dbReference type="PIRSR" id="PIRSR000724-2"/>
    </source>
</evidence>
<dbReference type="PRINTS" id="PR00477">
    <property type="entry name" value="PHGLYCKINASE"/>
</dbReference>
<evidence type="ECO:0000256" key="1">
    <source>
        <dbReference type="ARBA" id="ARBA00000642"/>
    </source>
</evidence>
<keyword evidence="10 13" id="KW-0418">Kinase</keyword>
<feature type="binding site" evidence="13 14">
    <location>
        <begin position="61"/>
        <end position="64"/>
    </location>
    <ligand>
        <name>substrate</name>
    </ligand>
</feature>
<dbReference type="InterPro" id="IPR015824">
    <property type="entry name" value="Phosphoglycerate_kinase_N"/>
</dbReference>
<dbReference type="PIRSF" id="PIRSF000724">
    <property type="entry name" value="Pgk"/>
    <property type="match status" value="1"/>
</dbReference>
<dbReference type="GO" id="GO:0043531">
    <property type="term" value="F:ADP binding"/>
    <property type="evidence" value="ECO:0007669"/>
    <property type="project" value="TreeGrafter"/>
</dbReference>
<evidence type="ECO:0000256" key="4">
    <source>
        <dbReference type="ARBA" id="ARBA00011245"/>
    </source>
</evidence>
<dbReference type="Gene3D" id="3.40.50.1260">
    <property type="entry name" value="Phosphoglycerate kinase, N-terminal domain"/>
    <property type="match status" value="2"/>
</dbReference>
<feature type="binding site" evidence="13">
    <location>
        <position position="119"/>
    </location>
    <ligand>
        <name>substrate</name>
    </ligand>
</feature>
<evidence type="ECO:0000256" key="7">
    <source>
        <dbReference type="ARBA" id="ARBA00022490"/>
    </source>
</evidence>
<keyword evidence="7 13" id="KW-0963">Cytoplasm</keyword>
<dbReference type="GO" id="GO:0005524">
    <property type="term" value="F:ATP binding"/>
    <property type="evidence" value="ECO:0007669"/>
    <property type="project" value="UniProtKB-KW"/>
</dbReference>
<dbReference type="FunFam" id="3.40.50.1260:FF:000031">
    <property type="entry name" value="Phosphoglycerate kinase 1"/>
    <property type="match status" value="1"/>
</dbReference>
<feature type="binding site" evidence="14">
    <location>
        <position position="152"/>
    </location>
    <ligand>
        <name>(2R)-3-phosphoglycerate</name>
        <dbReference type="ChEBI" id="CHEBI:58272"/>
    </ligand>
</feature>
<evidence type="ECO:0000256" key="3">
    <source>
        <dbReference type="ARBA" id="ARBA00008982"/>
    </source>
</evidence>
<keyword evidence="8 13" id="KW-0808">Transferase</keyword>
<keyword evidence="9 13" id="KW-0547">Nucleotide-binding</keyword>